<feature type="compositionally biased region" description="Basic residues" evidence="1">
    <location>
        <begin position="1"/>
        <end position="39"/>
    </location>
</feature>
<organism evidence="2">
    <name type="scientific">viral metagenome</name>
    <dbReference type="NCBI Taxonomy" id="1070528"/>
    <lineage>
        <taxon>unclassified sequences</taxon>
        <taxon>metagenomes</taxon>
        <taxon>organismal metagenomes</taxon>
    </lineage>
</organism>
<proteinExistence type="predicted"/>
<protein>
    <submittedName>
        <fullName evidence="2">Uncharacterized protein</fullName>
    </submittedName>
</protein>
<dbReference type="EMBL" id="MN741023">
    <property type="protein sequence ID" value="QHU23095.1"/>
    <property type="molecule type" value="Genomic_DNA"/>
</dbReference>
<accession>A0A6C0KYQ6</accession>
<name>A0A6C0KYQ6_9ZZZZ</name>
<evidence type="ECO:0000256" key="1">
    <source>
        <dbReference type="SAM" id="MobiDB-lite"/>
    </source>
</evidence>
<sequence>MPNSKGLKHNLTRKYSKKLKHKLTPKLKKKSLNKKKIYNLKKGGSDSSNDTQTSLLQDALRKDLLISDSSSSVNLSDNDNKKSRKKRNSKSNFIIIPDSHGHVLSKKNRNALGRKYRTISPITQENKQSELVRVYEGNTTQEARNNAIKGLRKKPLSKKNKGKSLKAIFKTEKSDIWDESDLSDPFNLNNHPANSLLGSKLYVDGRKK</sequence>
<dbReference type="AlphaFoldDB" id="A0A6C0KYQ6"/>
<reference evidence="2" key="1">
    <citation type="journal article" date="2020" name="Nature">
        <title>Giant virus diversity and host interactions through global metagenomics.</title>
        <authorList>
            <person name="Schulz F."/>
            <person name="Roux S."/>
            <person name="Paez-Espino D."/>
            <person name="Jungbluth S."/>
            <person name="Walsh D.A."/>
            <person name="Denef V.J."/>
            <person name="McMahon K.D."/>
            <person name="Konstantinidis K.T."/>
            <person name="Eloe-Fadrosh E.A."/>
            <person name="Kyrpides N.C."/>
            <person name="Woyke T."/>
        </authorList>
    </citation>
    <scope>NUCLEOTIDE SEQUENCE</scope>
    <source>
        <strain evidence="2">GVMAG-S-ERX555907-63</strain>
    </source>
</reference>
<feature type="region of interest" description="Disordered" evidence="1">
    <location>
        <begin position="1"/>
        <end position="52"/>
    </location>
</feature>
<evidence type="ECO:0000313" key="2">
    <source>
        <dbReference type="EMBL" id="QHU23095.1"/>
    </source>
</evidence>
<feature type="region of interest" description="Disordered" evidence="1">
    <location>
        <begin position="70"/>
        <end position="93"/>
    </location>
</feature>